<evidence type="ECO:0000313" key="1">
    <source>
        <dbReference type="EMBL" id="KDQ23456.1"/>
    </source>
</evidence>
<organism evidence="1 2">
    <name type="scientific">Pleurotus ostreatus (strain PC15)</name>
    <name type="common">Oyster mushroom</name>
    <dbReference type="NCBI Taxonomy" id="1137138"/>
    <lineage>
        <taxon>Eukaryota</taxon>
        <taxon>Fungi</taxon>
        <taxon>Dikarya</taxon>
        <taxon>Basidiomycota</taxon>
        <taxon>Agaricomycotina</taxon>
        <taxon>Agaricomycetes</taxon>
        <taxon>Agaricomycetidae</taxon>
        <taxon>Agaricales</taxon>
        <taxon>Pleurotineae</taxon>
        <taxon>Pleurotaceae</taxon>
        <taxon>Pleurotus</taxon>
    </lineage>
</organism>
<dbReference type="Proteomes" id="UP000027073">
    <property type="component" value="Unassembled WGS sequence"/>
</dbReference>
<dbReference type="AlphaFoldDB" id="A0A067NI81"/>
<evidence type="ECO:0000313" key="2">
    <source>
        <dbReference type="Proteomes" id="UP000027073"/>
    </source>
</evidence>
<dbReference type="STRING" id="1137138.A0A067NI81"/>
<dbReference type="EMBL" id="KL198013">
    <property type="protein sequence ID" value="KDQ23456.1"/>
    <property type="molecule type" value="Genomic_DNA"/>
</dbReference>
<accession>A0A067NI81</accession>
<proteinExistence type="predicted"/>
<feature type="non-terminal residue" evidence="1">
    <location>
        <position position="181"/>
    </location>
</feature>
<reference evidence="2" key="1">
    <citation type="journal article" date="2014" name="Proc. Natl. Acad. Sci. U.S.A.">
        <title>Extensive sampling of basidiomycete genomes demonstrates inadequacy of the white-rot/brown-rot paradigm for wood decay fungi.</title>
        <authorList>
            <person name="Riley R."/>
            <person name="Salamov A.A."/>
            <person name="Brown D.W."/>
            <person name="Nagy L.G."/>
            <person name="Floudas D."/>
            <person name="Held B.W."/>
            <person name="Levasseur A."/>
            <person name="Lombard V."/>
            <person name="Morin E."/>
            <person name="Otillar R."/>
            <person name="Lindquist E.A."/>
            <person name="Sun H."/>
            <person name="LaButti K.M."/>
            <person name="Schmutz J."/>
            <person name="Jabbour D."/>
            <person name="Luo H."/>
            <person name="Baker S.E."/>
            <person name="Pisabarro A.G."/>
            <person name="Walton J.D."/>
            <person name="Blanchette R.A."/>
            <person name="Henrissat B."/>
            <person name="Martin F."/>
            <person name="Cullen D."/>
            <person name="Hibbett D.S."/>
            <person name="Grigoriev I.V."/>
        </authorList>
    </citation>
    <scope>NUCLEOTIDE SEQUENCE [LARGE SCALE GENOMIC DNA]</scope>
    <source>
        <strain evidence="2">PC15</strain>
    </source>
</reference>
<sequence>MTTISSNPPVAERWRIVGIRRPKFSWGARRGNKVHACSTCGINLLTGEKPGFCCGPNGSRFQDVPPLPPLPIDFAPFLNDPRISSQSRKLNLIFSFAALESTHPFPKNIGPQGFIAIKGKVYHRIRPNHQNSAIRWLLYDGFMPQDAPFPDIASSLPQSWLHIVRDTLMRVNPFATSLRSL</sequence>
<protein>
    <submittedName>
        <fullName evidence="1">Uncharacterized protein</fullName>
    </submittedName>
</protein>
<name>A0A067NI81_PLEO1</name>
<dbReference type="HOGENOM" id="CLU_111238_0_0_1"/>
<dbReference type="InParanoid" id="A0A067NI81"/>
<dbReference type="OrthoDB" id="3366231at2759"/>
<dbReference type="VEuPathDB" id="FungiDB:PLEOSDRAFT_1049241"/>
<gene>
    <name evidence="1" type="ORF">PLEOSDRAFT_1049241</name>
</gene>